<feature type="compositionally biased region" description="Basic and acidic residues" evidence="1">
    <location>
        <begin position="99"/>
        <end position="114"/>
    </location>
</feature>
<feature type="region of interest" description="Disordered" evidence="1">
    <location>
        <begin position="92"/>
        <end position="202"/>
    </location>
</feature>
<protein>
    <submittedName>
        <fullName evidence="2">Uncharacterized protein</fullName>
    </submittedName>
</protein>
<evidence type="ECO:0000256" key="1">
    <source>
        <dbReference type="SAM" id="MobiDB-lite"/>
    </source>
</evidence>
<dbReference type="EMBL" id="JAKELL010000016">
    <property type="protein sequence ID" value="KAH8993934.1"/>
    <property type="molecule type" value="Genomic_DNA"/>
</dbReference>
<dbReference type="AlphaFoldDB" id="A0AAD4LJ12"/>
<sequence>MLHHAQRQLLSRCSRRYYSVNAVSGDAVAASGASVPRTRRPSASSFGGISIQNVAVPSQSQGSRSRPNRPSRAAMSDWGDGLVTFSFSNRLKMHQKRLTRPDTAARPEGQERRQQSQRSTQMQGRQQEQGTGSRAPRSRDAHDSSSAAHTRRPTSADARPRTTSMTTRSPTSRLNNHAQPTSPSTTAPSDATEVPAPTNAAAPAVRAARLTALSSTNLNALFRTRDTPVAGTPLPVYASMTARVRSVLERSAGDYSRFLPRTVGVRKSASTPPALRTARHALAAQRDVSLAQRRVALHIIGGLAQPGRQVSA</sequence>
<evidence type="ECO:0000313" key="2">
    <source>
        <dbReference type="EMBL" id="KAH8993934.1"/>
    </source>
</evidence>
<feature type="compositionally biased region" description="Polar residues" evidence="1">
    <location>
        <begin position="41"/>
        <end position="56"/>
    </location>
</feature>
<name>A0AAD4LJ12_9AGAM</name>
<feature type="compositionally biased region" description="Low complexity" evidence="1">
    <location>
        <begin position="116"/>
        <end position="135"/>
    </location>
</feature>
<feature type="region of interest" description="Disordered" evidence="1">
    <location>
        <begin position="28"/>
        <end position="77"/>
    </location>
</feature>
<feature type="compositionally biased region" description="Low complexity" evidence="1">
    <location>
        <begin position="161"/>
        <end position="202"/>
    </location>
</feature>
<reference evidence="2" key="1">
    <citation type="submission" date="2022-01" db="EMBL/GenBank/DDBJ databases">
        <title>Comparative genomics reveals a dynamic genome evolution in the ectomycorrhizal milk-cap (Lactarius) mushrooms.</title>
        <authorList>
            <consortium name="DOE Joint Genome Institute"/>
            <person name="Lebreton A."/>
            <person name="Tang N."/>
            <person name="Kuo A."/>
            <person name="LaButti K."/>
            <person name="Drula E."/>
            <person name="Barry K."/>
            <person name="Clum A."/>
            <person name="Lipzen A."/>
            <person name="Mousain D."/>
            <person name="Ng V."/>
            <person name="Wang R."/>
            <person name="Wang X."/>
            <person name="Dai Y."/>
            <person name="Henrissat B."/>
            <person name="Grigoriev I.V."/>
            <person name="Guerin-Laguette A."/>
            <person name="Yu F."/>
            <person name="Martin F.M."/>
        </authorList>
    </citation>
    <scope>NUCLEOTIDE SEQUENCE</scope>
    <source>
        <strain evidence="2">QP</strain>
    </source>
</reference>
<feature type="compositionally biased region" description="Low complexity" evidence="1">
    <location>
        <begin position="57"/>
        <end position="72"/>
    </location>
</feature>
<dbReference type="Proteomes" id="UP001201163">
    <property type="component" value="Unassembled WGS sequence"/>
</dbReference>
<gene>
    <name evidence="2" type="ORF">EDB92DRAFT_1851745</name>
</gene>
<keyword evidence="3" id="KW-1185">Reference proteome</keyword>
<accession>A0AAD4LJ12</accession>
<evidence type="ECO:0000313" key="3">
    <source>
        <dbReference type="Proteomes" id="UP001201163"/>
    </source>
</evidence>
<proteinExistence type="predicted"/>
<organism evidence="2 3">
    <name type="scientific">Lactarius akahatsu</name>
    <dbReference type="NCBI Taxonomy" id="416441"/>
    <lineage>
        <taxon>Eukaryota</taxon>
        <taxon>Fungi</taxon>
        <taxon>Dikarya</taxon>
        <taxon>Basidiomycota</taxon>
        <taxon>Agaricomycotina</taxon>
        <taxon>Agaricomycetes</taxon>
        <taxon>Russulales</taxon>
        <taxon>Russulaceae</taxon>
        <taxon>Lactarius</taxon>
    </lineage>
</organism>
<comment type="caution">
    <text evidence="2">The sequence shown here is derived from an EMBL/GenBank/DDBJ whole genome shotgun (WGS) entry which is preliminary data.</text>
</comment>